<protein>
    <submittedName>
        <fullName evidence="1">Uncharacterized protein</fullName>
    </submittedName>
</protein>
<reference evidence="1 2" key="1">
    <citation type="journal article" date="2015" name="Plant Cell">
        <title>Oil accumulation by the oleaginous diatom Fistulifera solaris as revealed by the genome and transcriptome.</title>
        <authorList>
            <person name="Tanaka T."/>
            <person name="Maeda Y."/>
            <person name="Veluchamy A."/>
            <person name="Tanaka M."/>
            <person name="Abida H."/>
            <person name="Marechal E."/>
            <person name="Bowler C."/>
            <person name="Muto M."/>
            <person name="Sunaga Y."/>
            <person name="Tanaka M."/>
            <person name="Yoshino T."/>
            <person name="Taniguchi T."/>
            <person name="Fukuda Y."/>
            <person name="Nemoto M."/>
            <person name="Matsumoto M."/>
            <person name="Wong P.S."/>
            <person name="Aburatani S."/>
            <person name="Fujibuchi W."/>
        </authorList>
    </citation>
    <scope>NUCLEOTIDE SEQUENCE [LARGE SCALE GENOMIC DNA]</scope>
    <source>
        <strain evidence="1 2">JPCC DA0580</strain>
    </source>
</reference>
<evidence type="ECO:0000313" key="2">
    <source>
        <dbReference type="Proteomes" id="UP000198406"/>
    </source>
</evidence>
<name>A0A1Z5K9G6_FISSO</name>
<evidence type="ECO:0000313" key="1">
    <source>
        <dbReference type="EMBL" id="GAX22761.1"/>
    </source>
</evidence>
<dbReference type="Proteomes" id="UP000198406">
    <property type="component" value="Unassembled WGS sequence"/>
</dbReference>
<organism evidence="1 2">
    <name type="scientific">Fistulifera solaris</name>
    <name type="common">Oleaginous diatom</name>
    <dbReference type="NCBI Taxonomy" id="1519565"/>
    <lineage>
        <taxon>Eukaryota</taxon>
        <taxon>Sar</taxon>
        <taxon>Stramenopiles</taxon>
        <taxon>Ochrophyta</taxon>
        <taxon>Bacillariophyta</taxon>
        <taxon>Bacillariophyceae</taxon>
        <taxon>Bacillariophycidae</taxon>
        <taxon>Naviculales</taxon>
        <taxon>Naviculaceae</taxon>
        <taxon>Fistulifera</taxon>
    </lineage>
</organism>
<gene>
    <name evidence="1" type="ORF">FisN_11Hu348</name>
</gene>
<sequence>MEREDPELEDRPYVPPPFYGIYDDDEPSEFTRDDLEVLYRASCAMEIAARQKMLAHFAPMEPKMMGIVTALKRFTGDPVMFEEALEKFSHVPSDLIEMEADNIVVETEDDFEDLLVVLWRIEEEREQLMLDYDNKVREIILDLTIVMTAHGWTHPDMARLFSQNLDNAE</sequence>
<proteinExistence type="predicted"/>
<keyword evidence="2" id="KW-1185">Reference proteome</keyword>
<comment type="caution">
    <text evidence="1">The sequence shown here is derived from an EMBL/GenBank/DDBJ whole genome shotgun (WGS) entry which is preliminary data.</text>
</comment>
<dbReference type="InParanoid" id="A0A1Z5K9G6"/>
<dbReference type="EMBL" id="BDSP01000190">
    <property type="protein sequence ID" value="GAX22761.1"/>
    <property type="molecule type" value="Genomic_DNA"/>
</dbReference>
<accession>A0A1Z5K9G6</accession>
<dbReference type="AlphaFoldDB" id="A0A1Z5K9G6"/>